<reference evidence="4" key="2">
    <citation type="submission" date="2019-08" db="EMBL/GenBank/DDBJ databases">
        <authorList>
            <consortium name="Photinus pyralis genome working group"/>
            <person name="Fallon T.R."/>
            <person name="Sander Lower S.E."/>
            <person name="Weng J.-K."/>
        </authorList>
    </citation>
    <scope>NUCLEOTIDE SEQUENCE</scope>
    <source>
        <strain evidence="4">1611_PpyrPB1</strain>
        <tissue evidence="4">Whole body</tissue>
    </source>
</reference>
<evidence type="ECO:0000313" key="5">
    <source>
        <dbReference type="EMBL" id="KAB0800259.1"/>
    </source>
</evidence>
<sequence length="210" mass="22343">MIVKNVNSSTMIGKSLFLVALIGLASASVIEPVITETLLSAEFDPHPQYAYSYGVNDPLTGDVKSQVESRDGGFVKGQYTLDEPDGTKRIVDYTADDVNGFNAVVQKVPLARTVVSVPAPAAAVAVAAPSVTVAAPASSIITSAAPVVSSISGALTQHYPYTGHYGYSHYGYPAGYSYGYPYGYSYGHYPYLHGYTHAYGYGHPYGHALW</sequence>
<evidence type="ECO:0008006" key="7">
    <source>
        <dbReference type="Google" id="ProtNLM"/>
    </source>
</evidence>
<name>A0A5N4ASQ9_PHOPY</name>
<keyword evidence="6" id="KW-1185">Reference proteome</keyword>
<dbReference type="AlphaFoldDB" id="A0A5N4ASQ9"/>
<keyword evidence="1 2" id="KW-0193">Cuticle</keyword>
<proteinExistence type="predicted"/>
<dbReference type="PRINTS" id="PR00947">
    <property type="entry name" value="CUTICLE"/>
</dbReference>
<dbReference type="InterPro" id="IPR051217">
    <property type="entry name" value="Insect_Cuticle_Struc_Prot"/>
</dbReference>
<evidence type="ECO:0000256" key="3">
    <source>
        <dbReference type="SAM" id="SignalP"/>
    </source>
</evidence>
<dbReference type="InterPro" id="IPR000618">
    <property type="entry name" value="Insect_cuticle"/>
</dbReference>
<dbReference type="PANTHER" id="PTHR12236:SF75">
    <property type="entry name" value="CUTICULAR PROTEIN 62BB, ISOFORM A"/>
    <property type="match status" value="1"/>
</dbReference>
<evidence type="ECO:0000256" key="2">
    <source>
        <dbReference type="PROSITE-ProRule" id="PRU00497"/>
    </source>
</evidence>
<dbReference type="GO" id="GO:0042302">
    <property type="term" value="F:structural constituent of cuticle"/>
    <property type="evidence" value="ECO:0007669"/>
    <property type="project" value="UniProtKB-UniRule"/>
</dbReference>
<dbReference type="InterPro" id="IPR031311">
    <property type="entry name" value="CHIT_BIND_RR_consensus"/>
</dbReference>
<dbReference type="EMBL" id="VVIM01000004">
    <property type="protein sequence ID" value="KAB0800259.1"/>
    <property type="molecule type" value="Genomic_DNA"/>
</dbReference>
<dbReference type="Pfam" id="PF00379">
    <property type="entry name" value="Chitin_bind_4"/>
    <property type="match status" value="1"/>
</dbReference>
<dbReference type="InParanoid" id="A0A5N4ASQ9"/>
<comment type="caution">
    <text evidence="4">The sequence shown here is derived from an EMBL/GenBank/DDBJ whole genome shotgun (WGS) entry which is preliminary data.</text>
</comment>
<gene>
    <name evidence="4" type="ORF">PPYR_05998</name>
    <name evidence="5" type="ORF">PPYR_05999</name>
</gene>
<evidence type="ECO:0000313" key="6">
    <source>
        <dbReference type="Proteomes" id="UP000327044"/>
    </source>
</evidence>
<feature type="chain" id="PRO_5036147764" description="Pupal cuticle protein Edg-84A" evidence="3">
    <location>
        <begin position="28"/>
        <end position="210"/>
    </location>
</feature>
<dbReference type="EMBL" id="VVIM01000004">
    <property type="protein sequence ID" value="KAB0800258.1"/>
    <property type="molecule type" value="Genomic_DNA"/>
</dbReference>
<dbReference type="FunCoup" id="A0A5N4ASQ9">
    <property type="interactions" value="7"/>
</dbReference>
<protein>
    <recommendedName>
        <fullName evidence="7">Pupal cuticle protein Edg-84A</fullName>
    </recommendedName>
</protein>
<dbReference type="Proteomes" id="UP000327044">
    <property type="component" value="Unassembled WGS sequence"/>
</dbReference>
<dbReference type="PANTHER" id="PTHR12236">
    <property type="entry name" value="STRUCTURAL CONTITUENT OF CUTICLE"/>
    <property type="match status" value="1"/>
</dbReference>
<evidence type="ECO:0000313" key="4">
    <source>
        <dbReference type="EMBL" id="KAB0800258.1"/>
    </source>
</evidence>
<keyword evidence="3" id="KW-0732">Signal</keyword>
<feature type="signal peptide" evidence="3">
    <location>
        <begin position="1"/>
        <end position="27"/>
    </location>
</feature>
<evidence type="ECO:0000256" key="1">
    <source>
        <dbReference type="ARBA" id="ARBA00022460"/>
    </source>
</evidence>
<organism evidence="4 6">
    <name type="scientific">Photinus pyralis</name>
    <name type="common">Common eastern firefly</name>
    <name type="synonym">Lampyris pyralis</name>
    <dbReference type="NCBI Taxonomy" id="7054"/>
    <lineage>
        <taxon>Eukaryota</taxon>
        <taxon>Metazoa</taxon>
        <taxon>Ecdysozoa</taxon>
        <taxon>Arthropoda</taxon>
        <taxon>Hexapoda</taxon>
        <taxon>Insecta</taxon>
        <taxon>Pterygota</taxon>
        <taxon>Neoptera</taxon>
        <taxon>Endopterygota</taxon>
        <taxon>Coleoptera</taxon>
        <taxon>Polyphaga</taxon>
        <taxon>Elateriformia</taxon>
        <taxon>Elateroidea</taxon>
        <taxon>Lampyridae</taxon>
        <taxon>Lampyrinae</taxon>
        <taxon>Photinus</taxon>
    </lineage>
</organism>
<dbReference type="GO" id="GO:0031012">
    <property type="term" value="C:extracellular matrix"/>
    <property type="evidence" value="ECO:0007669"/>
    <property type="project" value="TreeGrafter"/>
</dbReference>
<dbReference type="PROSITE" id="PS00233">
    <property type="entry name" value="CHIT_BIND_RR_1"/>
    <property type="match status" value="1"/>
</dbReference>
<reference evidence="4 6" key="1">
    <citation type="journal article" date="2018" name="Elife">
        <title>Firefly genomes illuminate parallel origins of bioluminescence in beetles.</title>
        <authorList>
            <person name="Fallon T.R."/>
            <person name="Lower S.E."/>
            <person name="Chang C.H."/>
            <person name="Bessho-Uehara M."/>
            <person name="Martin G.J."/>
            <person name="Bewick A.J."/>
            <person name="Behringer M."/>
            <person name="Debat H.J."/>
            <person name="Wong I."/>
            <person name="Day J.C."/>
            <person name="Suvorov A."/>
            <person name="Silva C.J."/>
            <person name="Stanger-Hall K.F."/>
            <person name="Hall D.W."/>
            <person name="Schmitz R.J."/>
            <person name="Nelson D.R."/>
            <person name="Lewis S.M."/>
            <person name="Shigenobu S."/>
            <person name="Bybee S.M."/>
            <person name="Larracuente A.M."/>
            <person name="Oba Y."/>
            <person name="Weng J.K."/>
        </authorList>
    </citation>
    <scope>NUCLEOTIDE SEQUENCE [LARGE SCALE GENOMIC DNA]</scope>
    <source>
        <strain evidence="4">1611_PpyrPB1</strain>
        <tissue evidence="4">Whole body</tissue>
    </source>
</reference>
<dbReference type="OrthoDB" id="10071059at2759"/>
<dbReference type="GO" id="GO:0005615">
    <property type="term" value="C:extracellular space"/>
    <property type="evidence" value="ECO:0007669"/>
    <property type="project" value="TreeGrafter"/>
</dbReference>
<dbReference type="PROSITE" id="PS51155">
    <property type="entry name" value="CHIT_BIND_RR_2"/>
    <property type="match status" value="1"/>
</dbReference>
<accession>A0A5N4ASQ9</accession>